<keyword evidence="2" id="KW-0812">Transmembrane</keyword>
<comment type="caution">
    <text evidence="4">The sequence shown here is derived from an EMBL/GenBank/DDBJ whole genome shotgun (WGS) entry which is preliminary data.</text>
</comment>
<proteinExistence type="predicted"/>
<keyword evidence="2" id="KW-1133">Transmembrane helix</keyword>
<dbReference type="SUPFAM" id="SSF53187">
    <property type="entry name" value="Zn-dependent exopeptidases"/>
    <property type="match status" value="1"/>
</dbReference>
<feature type="transmembrane region" description="Helical" evidence="2">
    <location>
        <begin position="185"/>
        <end position="206"/>
    </location>
</feature>
<feature type="transmembrane region" description="Helical" evidence="2">
    <location>
        <begin position="151"/>
        <end position="173"/>
    </location>
</feature>
<feature type="domain" description="Peptidase M28" evidence="3">
    <location>
        <begin position="214"/>
        <end position="378"/>
    </location>
</feature>
<dbReference type="AlphaFoldDB" id="A0A2N3G6C7"/>
<reference evidence="4 5" key="1">
    <citation type="journal article" date="2017" name="ISME J.">
        <title>Potential for microbial H2 and metal transformations associated with novel bacteria and archaea in deep terrestrial subsurface sediments.</title>
        <authorList>
            <person name="Hernsdorf A.W."/>
            <person name="Amano Y."/>
            <person name="Miyakawa K."/>
            <person name="Ise K."/>
            <person name="Suzuki Y."/>
            <person name="Anantharaman K."/>
            <person name="Probst A."/>
            <person name="Burstein D."/>
            <person name="Thomas B.C."/>
            <person name="Banfield J.F."/>
        </authorList>
    </citation>
    <scope>NUCLEOTIDE SEQUENCE [LARGE SCALE GENOMIC DNA]</scope>
    <source>
        <strain evidence="4">HGW-Actinobacteria-3</strain>
    </source>
</reference>
<dbReference type="InterPro" id="IPR007484">
    <property type="entry name" value="Peptidase_M28"/>
</dbReference>
<feature type="compositionally biased region" description="Basic and acidic residues" evidence="1">
    <location>
        <begin position="398"/>
        <end position="411"/>
    </location>
</feature>
<feature type="region of interest" description="Disordered" evidence="1">
    <location>
        <begin position="387"/>
        <end position="411"/>
    </location>
</feature>
<feature type="transmembrane region" description="Helical" evidence="2">
    <location>
        <begin position="55"/>
        <end position="72"/>
    </location>
</feature>
<organism evidence="4 5">
    <name type="scientific">Candidatus Anoxymicrobium japonicum</name>
    <dbReference type="NCBI Taxonomy" id="2013648"/>
    <lineage>
        <taxon>Bacteria</taxon>
        <taxon>Bacillati</taxon>
        <taxon>Actinomycetota</taxon>
        <taxon>Candidatus Geothermincolia</taxon>
        <taxon>Candidatus Geothermincolales</taxon>
        <taxon>Candidatus Anoxymicrobiaceae</taxon>
        <taxon>Candidatus Anoxymicrobium</taxon>
    </lineage>
</organism>
<evidence type="ECO:0000259" key="3">
    <source>
        <dbReference type="Pfam" id="PF04389"/>
    </source>
</evidence>
<keyword evidence="2" id="KW-0472">Membrane</keyword>
<accession>A0A2N3G6C7</accession>
<evidence type="ECO:0000313" key="4">
    <source>
        <dbReference type="EMBL" id="PKQ28172.1"/>
    </source>
</evidence>
<evidence type="ECO:0000256" key="1">
    <source>
        <dbReference type="SAM" id="MobiDB-lite"/>
    </source>
</evidence>
<gene>
    <name evidence="4" type="ORF">CVT63_04195</name>
</gene>
<dbReference type="EMBL" id="PHEX01000029">
    <property type="protein sequence ID" value="PKQ28172.1"/>
    <property type="molecule type" value="Genomic_DNA"/>
</dbReference>
<sequence>MDPPSKHVLYLSKRIGARGAGTSGEGAAASYILRAFHDSNLETSVETFSTWKSDMYGLLTIYMLSIAAYLLFRFNYAAGLAISILAFLVFQMETYTWAVISRLFPRSSASNVVAIARPSGTVRRKVVIVANYDSAKSSPLGRRALARSFRALHIISFACVTAIMLVGAGVIGASLTKVNANAISIFWLCASPFPAYLALMSILIAWGEFHGRYTAGANDNASGVGALISVMTHVASAPLDNTEIWGVATGRGWAGARGMISFLRRRGRHMRDAFIINLDHCGSGDTKIITREGAMLGFRCSWKLRRLALAAAARSKGVKCGKGKCRVKKSDAMAARVRGYKTITIGGGGVGGTYAGWRNTADVYDVVNRASLDRAVKLTTLLLEEIDSDAARKPRPRPRSDTDDERPPALG</sequence>
<evidence type="ECO:0000313" key="5">
    <source>
        <dbReference type="Proteomes" id="UP000233654"/>
    </source>
</evidence>
<feature type="transmembrane region" description="Helical" evidence="2">
    <location>
        <begin position="78"/>
        <end position="100"/>
    </location>
</feature>
<dbReference type="Pfam" id="PF04389">
    <property type="entry name" value="Peptidase_M28"/>
    <property type="match status" value="1"/>
</dbReference>
<protein>
    <recommendedName>
        <fullName evidence="3">Peptidase M28 domain-containing protein</fullName>
    </recommendedName>
</protein>
<dbReference type="Gene3D" id="3.40.630.10">
    <property type="entry name" value="Zn peptidases"/>
    <property type="match status" value="1"/>
</dbReference>
<dbReference type="Proteomes" id="UP000233654">
    <property type="component" value="Unassembled WGS sequence"/>
</dbReference>
<name>A0A2N3G6C7_9ACTN</name>
<evidence type="ECO:0000256" key="2">
    <source>
        <dbReference type="SAM" id="Phobius"/>
    </source>
</evidence>